<dbReference type="InterPro" id="IPR027815">
    <property type="entry name" value="CSC1/OSCA1-like_cyt"/>
</dbReference>
<feature type="region of interest" description="Disordered" evidence="7">
    <location>
        <begin position="451"/>
        <end position="512"/>
    </location>
</feature>
<feature type="domain" description="CSC1/OSCA1-like 7TM region" evidence="9">
    <location>
        <begin position="1697"/>
        <end position="1933"/>
    </location>
</feature>
<feature type="compositionally biased region" description="Basic and acidic residues" evidence="7">
    <location>
        <begin position="865"/>
        <end position="881"/>
    </location>
</feature>
<evidence type="ECO:0000256" key="1">
    <source>
        <dbReference type="ARBA" id="ARBA00004141"/>
    </source>
</evidence>
<dbReference type="Pfam" id="PF14703">
    <property type="entry name" value="PHM7_cyt"/>
    <property type="match status" value="1"/>
</dbReference>
<keyword evidence="6 8" id="KW-0472">Membrane</keyword>
<feature type="transmembrane region" description="Helical" evidence="8">
    <location>
        <begin position="1750"/>
        <end position="1769"/>
    </location>
</feature>
<evidence type="ECO:0000256" key="2">
    <source>
        <dbReference type="ARBA" id="ARBA00007779"/>
    </source>
</evidence>
<feature type="transmembrane region" description="Helical" evidence="8">
    <location>
        <begin position="141"/>
        <end position="160"/>
    </location>
</feature>
<evidence type="ECO:0000313" key="13">
    <source>
        <dbReference type="Proteomes" id="UP001244341"/>
    </source>
</evidence>
<evidence type="ECO:0000259" key="10">
    <source>
        <dbReference type="Pfam" id="PF13967"/>
    </source>
</evidence>
<feature type="compositionally biased region" description="Polar residues" evidence="7">
    <location>
        <begin position="289"/>
        <end position="302"/>
    </location>
</feature>
<dbReference type="PANTHER" id="PTHR13018:SF5">
    <property type="entry name" value="RE44586P"/>
    <property type="match status" value="1"/>
</dbReference>
<feature type="compositionally biased region" description="Polar residues" evidence="7">
    <location>
        <begin position="1358"/>
        <end position="1373"/>
    </location>
</feature>
<feature type="region of interest" description="Disordered" evidence="7">
    <location>
        <begin position="989"/>
        <end position="1014"/>
    </location>
</feature>
<feature type="transmembrane region" description="Helical" evidence="8">
    <location>
        <begin position="1708"/>
        <end position="1730"/>
    </location>
</feature>
<feature type="transmembrane region" description="Helical" evidence="8">
    <location>
        <begin position="57"/>
        <end position="79"/>
    </location>
</feature>
<sequence>MAEGPSLLELGGGSSAGLGGVPPLSLNGTDGHPAGYQAAYLYITDNHVTDHQLTTSLWLNTVLGAICFLAFCVLQRSVFPKHYRYRLQSKHVTVKPRKLAEKGLKSLWHWLATALSANEADILRSSGLDAMVMIKALSMGVQIFTPLALIGCAVLLPIHYQHRSLENHDINRSQLMQLTIAALPRGSHLMWVHFVLIILYNFWVMYVLYRKYQEFVIVRQHYLVRGDDPNYWMALTHQAEAQEFALKVQNLLAEVNKSDSKKAMQHRGQQAGGNDEPPPPAARSAASPQLTVRESSPSTTSFKHIGSSMVRSWNHMVNSISWRNRPGGLLQQFQRSSFESYKPYTDENTPAASPPVTSPHASSLGGLPLGHSQQPPWGVVRGRGGGGSGGAYTGTSSSDGLDSAGEGSMGDGLGMAAGPVAAAGGSFGGALAVSAGGTDASSTAAAAAAGSLSGGSSRRWSGSSGGASDGGAVAAGRGADGSSGDFSGRRLRIPGKAAGRGSRGGGASAAVMAGGVPPTHQTINELHSMPLHQGAVEALQDAPWPPLMPKHMRTITEDSLEYRLDSSQGNTSRPSSRGGVLSGVGHNRGSSGGTGDFAASPSSDLSRAETPLSPEDGGLLSPEPIGNRRRRVAADSGANGGRWSPFANCEQIASNIAAQGVAGEDFWSVGVERVQGEMLASGVAERMQELGMLDAGACEGDAAGQGLCRADGSKPIAFNWWETIPKPMRKNQSASCLEQLGNPDGRMLNQQVWAADNQNDDDAPLLAKPSVRFRKTINTVFVPKDNPKQPRVVAVNAQHYAVLVTDVKQWPYPEMQWEYEAARRRTLYHRAWDWFITKLSTVPQSISWGLLPGPEFHFVQHKKPQHEQQHLLEDHTAEQPSDKHCLELQQLQRGAAGTAFGSSIAGAASAAAVNTSGGASVPSRGQAGRGQMSSCATSSEGIGGGAAAGMLARISMASHASHMSHVVDLQSMDPDDLLMTAEDKLAAARQQVLQSMDESNSSGAQRSNSEAERNLAKIEKAQAEWHRIAQERERQHALSREHSYLHLAPTSRTTSYMRLGAAGGYNPAAYSGAASLMTASRASSFRSMRLRGDAVLGGAAGGTADWSHRGGAGGASGCSTAAQCSRAQTPASAQESSEAGSYSAGLAAAAGGGAAMPLTSASAGGISGVSGAAPPAGRLTDPLVQHQRHSSLRMQGLPVGSPRMLEANDADVALHMYRAGRSRSGRLSSSQADGHHGLCHPEHLSLLIPPMQQHPLSRVGTPCGSGGGFGGSGGGLPGSGGGAMGVPVMPMQQGPWGLPADAALLSSSASVTAAGSPGAMMAMHSRAGLGSAAPQHHLLGRWSVPGGPGATGEERSKSNLPMHSHTVSPLNSDQDGLIPAGVLGNQGSGFSRAASGASSEAGVPGNYVAAAGSKDPAVGLLAAPVSEGQDGGYHKFNGWARVRQAFENKELPKLLENKDTYSIVTATFKRLFPNDFDTAIPVINHKKVDALLMQWEAAIAERERAALKEARTRREPMHFSGKLGSLLNCCTACGCAGCPDATELCGSCCPQHVVPVIPEIEERIKELEVQIEAARRNAFTSEFTPSWFVLFKTQQAATMAASTRIYAEDSTEFQVHPAPGPEEVNWQHLWMTWRERDCRTVLTWPLMLLVVLFPITLITSAASRLEYVFCPQVDQGQPTPAFVWEWYCSGRDAGESLPTFMRALITGWLPSLLLNLWLVMVLPRLVYLLVQTEGSCFSLSALERRIGAVFFYWDIFNVFLQGLIGSTFFQQVHKIIQSPAQLPNILGAALPDSSNFFMQFIAMRALFLIWLRMCVPHGGVWQNWCHFCWCASCCCSTCNTGRDQSLTYGPRTPRYGFEMGHILLMYLIALAFAMVSPMLLPFSVVWFAFAWVAWRHNLSYVYQRKYESGGLMWIFLFSRIVMCLVIGQMFTFCVLVVRGAYWQAFLIVAFMPAITARYFKYCQARFARGVELLPLDLANIAPRARVPPLAYIPPPLQASSWGWYPEWQKIWDGWGMPAYSL</sequence>
<evidence type="ECO:0000256" key="6">
    <source>
        <dbReference type="ARBA" id="ARBA00023136"/>
    </source>
</evidence>
<evidence type="ECO:0000259" key="11">
    <source>
        <dbReference type="Pfam" id="PF14703"/>
    </source>
</evidence>
<feature type="transmembrane region" description="Helical" evidence="8">
    <location>
        <begin position="1863"/>
        <end position="1891"/>
    </location>
</feature>
<keyword evidence="5 8" id="KW-1133">Transmembrane helix</keyword>
<feature type="compositionally biased region" description="Polar residues" evidence="7">
    <location>
        <begin position="991"/>
        <end position="1008"/>
    </location>
</feature>
<evidence type="ECO:0000313" key="12">
    <source>
        <dbReference type="EMBL" id="WIA09418.1"/>
    </source>
</evidence>
<dbReference type="InterPro" id="IPR003864">
    <property type="entry name" value="CSC1/OSCA1-like_7TM"/>
</dbReference>
<feature type="transmembrane region" description="Helical" evidence="8">
    <location>
        <begin position="1641"/>
        <end position="1662"/>
    </location>
</feature>
<feature type="region of interest" description="Disordered" evidence="7">
    <location>
        <begin position="257"/>
        <end position="303"/>
    </location>
</feature>
<feature type="transmembrane region" description="Helical" evidence="8">
    <location>
        <begin position="1911"/>
        <end position="1933"/>
    </location>
</feature>
<evidence type="ECO:0000256" key="5">
    <source>
        <dbReference type="ARBA" id="ARBA00022989"/>
    </source>
</evidence>
<accession>A0ABY8TJX9</accession>
<gene>
    <name evidence="12" type="ORF">OEZ85_008823</name>
</gene>
<feature type="region of interest" description="Disordered" evidence="7">
    <location>
        <begin position="563"/>
        <end position="644"/>
    </location>
</feature>
<proteinExistence type="inferred from homology"/>
<feature type="region of interest" description="Disordered" evidence="7">
    <location>
        <begin position="862"/>
        <end position="881"/>
    </location>
</feature>
<feature type="compositionally biased region" description="Low complexity" evidence="7">
    <location>
        <begin position="470"/>
        <end position="486"/>
    </location>
</feature>
<keyword evidence="3" id="KW-0813">Transport</keyword>
<dbReference type="Pfam" id="PF13967">
    <property type="entry name" value="RSN1_TM"/>
    <property type="match status" value="1"/>
</dbReference>
<dbReference type="EMBL" id="CP126208">
    <property type="protein sequence ID" value="WIA09418.1"/>
    <property type="molecule type" value="Genomic_DNA"/>
</dbReference>
<comment type="subcellular location">
    <subcellularLocation>
        <location evidence="1">Membrane</location>
        <topology evidence="1">Multi-pass membrane protein</topology>
    </subcellularLocation>
</comment>
<feature type="compositionally biased region" description="Low complexity" evidence="7">
    <location>
        <begin position="451"/>
        <end position="462"/>
    </location>
</feature>
<evidence type="ECO:0000256" key="7">
    <source>
        <dbReference type="SAM" id="MobiDB-lite"/>
    </source>
</evidence>
<feature type="transmembrane region" description="Helical" evidence="8">
    <location>
        <begin position="190"/>
        <end position="209"/>
    </location>
</feature>
<evidence type="ECO:0008006" key="14">
    <source>
        <dbReference type="Google" id="ProtNLM"/>
    </source>
</evidence>
<evidence type="ECO:0000259" key="9">
    <source>
        <dbReference type="Pfam" id="PF02714"/>
    </source>
</evidence>
<feature type="region of interest" description="Disordered" evidence="7">
    <location>
        <begin position="915"/>
        <end position="939"/>
    </location>
</feature>
<feature type="region of interest" description="Disordered" evidence="7">
    <location>
        <begin position="1338"/>
        <end position="1373"/>
    </location>
</feature>
<feature type="domain" description="CSC1/OSCA1-like N-terminal transmembrane" evidence="10">
    <location>
        <begin position="53"/>
        <end position="210"/>
    </location>
</feature>
<comment type="similarity">
    <text evidence="2">Belongs to the CSC1 (TC 1.A.17) family.</text>
</comment>
<feature type="transmembrane region" description="Helical" evidence="8">
    <location>
        <begin position="1940"/>
        <end position="1959"/>
    </location>
</feature>
<evidence type="ECO:0000256" key="4">
    <source>
        <dbReference type="ARBA" id="ARBA00022692"/>
    </source>
</evidence>
<dbReference type="Proteomes" id="UP001244341">
    <property type="component" value="Chromosome 1b"/>
</dbReference>
<dbReference type="InterPro" id="IPR045122">
    <property type="entry name" value="Csc1-like"/>
</dbReference>
<feature type="region of interest" description="Disordered" evidence="7">
    <location>
        <begin position="1173"/>
        <end position="1200"/>
    </location>
</feature>
<dbReference type="PANTHER" id="PTHR13018">
    <property type="entry name" value="PROBABLE MEMBRANE PROTEIN DUF221-RELATED"/>
    <property type="match status" value="1"/>
</dbReference>
<feature type="compositionally biased region" description="Polar residues" evidence="7">
    <location>
        <begin position="565"/>
        <end position="575"/>
    </location>
</feature>
<evidence type="ECO:0000256" key="3">
    <source>
        <dbReference type="ARBA" id="ARBA00022448"/>
    </source>
</evidence>
<organism evidence="12 13">
    <name type="scientific">Tetradesmus obliquus</name>
    <name type="common">Green alga</name>
    <name type="synonym">Acutodesmus obliquus</name>
    <dbReference type="NCBI Taxonomy" id="3088"/>
    <lineage>
        <taxon>Eukaryota</taxon>
        <taxon>Viridiplantae</taxon>
        <taxon>Chlorophyta</taxon>
        <taxon>core chlorophytes</taxon>
        <taxon>Chlorophyceae</taxon>
        <taxon>CS clade</taxon>
        <taxon>Sphaeropleales</taxon>
        <taxon>Scenedesmaceae</taxon>
        <taxon>Tetradesmus</taxon>
    </lineage>
</organism>
<keyword evidence="4 8" id="KW-0812">Transmembrane</keyword>
<name>A0ABY8TJX9_TETOB</name>
<dbReference type="Pfam" id="PF02714">
    <property type="entry name" value="RSN1_7TM"/>
    <property type="match status" value="1"/>
</dbReference>
<feature type="compositionally biased region" description="Gly residues" evidence="7">
    <location>
        <begin position="381"/>
        <end position="392"/>
    </location>
</feature>
<protein>
    <recommendedName>
        <fullName evidence="14">ERD4-related membrane protein</fullName>
    </recommendedName>
</protein>
<feature type="domain" description="CSC1/OSCA1-like cytosolic" evidence="11">
    <location>
        <begin position="1452"/>
        <end position="1628"/>
    </location>
</feature>
<keyword evidence="13" id="KW-1185">Reference proteome</keyword>
<evidence type="ECO:0000256" key="8">
    <source>
        <dbReference type="SAM" id="Phobius"/>
    </source>
</evidence>
<feature type="region of interest" description="Disordered" evidence="7">
    <location>
        <begin position="341"/>
        <end position="407"/>
    </location>
</feature>
<dbReference type="InterPro" id="IPR032880">
    <property type="entry name" value="CSC1/OSCA1-like_N"/>
</dbReference>
<reference evidence="12 13" key="1">
    <citation type="submission" date="2023-05" db="EMBL/GenBank/DDBJ databases">
        <title>A 100% complete, gapless, phased diploid assembly of the Scenedesmus obliquus UTEX 3031 genome.</title>
        <authorList>
            <person name="Biondi T.C."/>
            <person name="Hanschen E.R."/>
            <person name="Kwon T."/>
            <person name="Eng W."/>
            <person name="Kruse C.P.S."/>
            <person name="Koehler S.I."/>
            <person name="Kunde Y."/>
            <person name="Gleasner C.D."/>
            <person name="You Mak K.T."/>
            <person name="Polle J."/>
            <person name="Hovde B.T."/>
            <person name="Starkenburg S.R."/>
        </authorList>
    </citation>
    <scope>NUCLEOTIDE SEQUENCE [LARGE SCALE GENOMIC DNA]</scope>
    <source>
        <strain evidence="12 13">DOE0152z</strain>
    </source>
</reference>